<dbReference type="OrthoDB" id="194358at2759"/>
<feature type="compositionally biased region" description="Basic and acidic residues" evidence="1">
    <location>
        <begin position="27"/>
        <end position="69"/>
    </location>
</feature>
<feature type="compositionally biased region" description="Basic and acidic residues" evidence="1">
    <location>
        <begin position="92"/>
        <end position="117"/>
    </location>
</feature>
<feature type="transmembrane region" description="Helical" evidence="2">
    <location>
        <begin position="133"/>
        <end position="156"/>
    </location>
</feature>
<feature type="region of interest" description="Disordered" evidence="1">
    <location>
        <begin position="1"/>
        <end position="122"/>
    </location>
</feature>
<evidence type="ECO:0000313" key="3">
    <source>
        <dbReference type="EMBL" id="PIO77356.1"/>
    </source>
</evidence>
<sequence>MDVTPVETEGNDNLSEVESVHKAPLRKSVDSDPGDFVKIDDADNGNSDEHNAGSLKPKLEVADSGKPSEPETGAVESKEVPTAVVNPLASEEEGKQIEEKSDKVERPQESSKKESGDRSPYGSFLLWLDRNPAAVRTAATAAAVAGLAGIGAFVYARKVRSGGI</sequence>
<protein>
    <submittedName>
        <fullName evidence="3">Uncharacterized protein</fullName>
    </submittedName>
</protein>
<gene>
    <name evidence="3" type="ORF">TELCIR_00542</name>
</gene>
<dbReference type="Proteomes" id="UP000230423">
    <property type="component" value="Unassembled WGS sequence"/>
</dbReference>
<keyword evidence="2" id="KW-0812">Transmembrane</keyword>
<evidence type="ECO:0000313" key="4">
    <source>
        <dbReference type="Proteomes" id="UP000230423"/>
    </source>
</evidence>
<keyword evidence="2" id="KW-1133">Transmembrane helix</keyword>
<name>A0A2G9V4N1_TELCI</name>
<dbReference type="AlphaFoldDB" id="A0A2G9V4N1"/>
<organism evidence="3 4">
    <name type="scientific">Teladorsagia circumcincta</name>
    <name type="common">Brown stomach worm</name>
    <name type="synonym">Ostertagia circumcincta</name>
    <dbReference type="NCBI Taxonomy" id="45464"/>
    <lineage>
        <taxon>Eukaryota</taxon>
        <taxon>Metazoa</taxon>
        <taxon>Ecdysozoa</taxon>
        <taxon>Nematoda</taxon>
        <taxon>Chromadorea</taxon>
        <taxon>Rhabditida</taxon>
        <taxon>Rhabditina</taxon>
        <taxon>Rhabditomorpha</taxon>
        <taxon>Strongyloidea</taxon>
        <taxon>Trichostrongylidae</taxon>
        <taxon>Teladorsagia</taxon>
    </lineage>
</organism>
<proteinExistence type="predicted"/>
<evidence type="ECO:0000256" key="1">
    <source>
        <dbReference type="SAM" id="MobiDB-lite"/>
    </source>
</evidence>
<evidence type="ECO:0000256" key="2">
    <source>
        <dbReference type="SAM" id="Phobius"/>
    </source>
</evidence>
<reference evidence="3 4" key="1">
    <citation type="submission" date="2015-09" db="EMBL/GenBank/DDBJ databases">
        <title>Draft genome of the parasitic nematode Teladorsagia circumcincta isolate WARC Sus (inbred).</title>
        <authorList>
            <person name="Mitreva M."/>
        </authorList>
    </citation>
    <scope>NUCLEOTIDE SEQUENCE [LARGE SCALE GENOMIC DNA]</scope>
    <source>
        <strain evidence="3 4">S</strain>
    </source>
</reference>
<keyword evidence="4" id="KW-1185">Reference proteome</keyword>
<accession>A0A2G9V4N1</accession>
<keyword evidence="2" id="KW-0472">Membrane</keyword>
<dbReference type="EMBL" id="KZ345001">
    <property type="protein sequence ID" value="PIO77356.1"/>
    <property type="molecule type" value="Genomic_DNA"/>
</dbReference>